<comment type="caution">
    <text evidence="1">The sequence shown here is derived from an EMBL/GenBank/DDBJ whole genome shotgun (WGS) entry which is preliminary data.</text>
</comment>
<name>A0ABS5QP13_9BACT</name>
<keyword evidence="2" id="KW-1185">Reference proteome</keyword>
<evidence type="ECO:0000313" key="1">
    <source>
        <dbReference type="EMBL" id="MBS8122119.1"/>
    </source>
</evidence>
<proteinExistence type="predicted"/>
<gene>
    <name evidence="1" type="ORF">VAMP_119n104</name>
</gene>
<dbReference type="EMBL" id="JAEDAM010000043">
    <property type="protein sequence ID" value="MBS8122119.1"/>
    <property type="molecule type" value="Genomic_DNA"/>
</dbReference>
<dbReference type="RefSeq" id="WP_213349359.1">
    <property type="nucleotide sequence ID" value="NZ_JAEDAM010000043.1"/>
</dbReference>
<reference evidence="1 2" key="1">
    <citation type="journal article" date="2021" name="Nat. Commun.">
        <title>Reductive evolution and unique predatory mode in the CPR bacterium Vampirococcus lugosii.</title>
        <authorList>
            <person name="Moreira D."/>
            <person name="Zivanovic Y."/>
            <person name="Lopez-Archilla A.I."/>
            <person name="Iniesto M."/>
            <person name="Lopez-Garcia P."/>
        </authorList>
    </citation>
    <scope>NUCLEOTIDE SEQUENCE [LARGE SCALE GENOMIC DNA]</scope>
    <source>
        <strain evidence="1">Chiprana</strain>
    </source>
</reference>
<accession>A0ABS5QP13</accession>
<organism evidence="1 2">
    <name type="scientific">Candidatus Vampirococcus lugosii</name>
    <dbReference type="NCBI Taxonomy" id="2789015"/>
    <lineage>
        <taxon>Bacteria</taxon>
        <taxon>Candidatus Absconditibacteriota</taxon>
        <taxon>Vampirococcus</taxon>
    </lineage>
</organism>
<sequence>MPKQDYDKYSLLRQENGLPNMMPFIKLPINPTDKYERWNSEFSRLDKLSQKYYGNPFYDFLILLANSKYVSEFDIVDNDLIRIPFPLSKVRQDYETIMETIINQ</sequence>
<evidence type="ECO:0000313" key="2">
    <source>
        <dbReference type="Proteomes" id="UP000680365"/>
    </source>
</evidence>
<dbReference type="Proteomes" id="UP000680365">
    <property type="component" value="Unassembled WGS sequence"/>
</dbReference>
<protein>
    <submittedName>
        <fullName evidence="1">Uncharacterized protein</fullName>
    </submittedName>
</protein>